<dbReference type="EMBL" id="BMIB01000002">
    <property type="protein sequence ID" value="GGH65795.1"/>
    <property type="molecule type" value="Genomic_DNA"/>
</dbReference>
<evidence type="ECO:0000256" key="4">
    <source>
        <dbReference type="ARBA" id="ARBA00023026"/>
    </source>
</evidence>
<accession>A0A917IVH4</accession>
<comment type="subcellular location">
    <subcellularLocation>
        <location evidence="1">Secreted</location>
    </subcellularLocation>
</comment>
<dbReference type="InterPro" id="IPR056823">
    <property type="entry name" value="TEN-like_YD-shell"/>
</dbReference>
<dbReference type="InterPro" id="IPR003284">
    <property type="entry name" value="Sal_SpvB"/>
</dbReference>
<evidence type="ECO:0000313" key="7">
    <source>
        <dbReference type="EMBL" id="GGH65795.1"/>
    </source>
</evidence>
<dbReference type="NCBIfam" id="TIGR01643">
    <property type="entry name" value="YD_repeat_2x"/>
    <property type="match status" value="3"/>
</dbReference>
<dbReference type="InterPro" id="IPR050708">
    <property type="entry name" value="T6SS_VgrG/RHS"/>
</dbReference>
<reference evidence="7" key="1">
    <citation type="journal article" date="2014" name="Int. J. Syst. Evol. Microbiol.">
        <title>Complete genome sequence of Corynebacterium casei LMG S-19264T (=DSM 44701T), isolated from a smear-ripened cheese.</title>
        <authorList>
            <consortium name="US DOE Joint Genome Institute (JGI-PGF)"/>
            <person name="Walter F."/>
            <person name="Albersmeier A."/>
            <person name="Kalinowski J."/>
            <person name="Ruckert C."/>
        </authorList>
    </citation>
    <scope>NUCLEOTIDE SEQUENCE</scope>
    <source>
        <strain evidence="7">CGMCC 1.15290</strain>
    </source>
</reference>
<dbReference type="PANTHER" id="PTHR32305:SF15">
    <property type="entry name" value="PROTEIN RHSA-RELATED"/>
    <property type="match status" value="1"/>
</dbReference>
<dbReference type="InterPro" id="IPR022385">
    <property type="entry name" value="Rhs_assc_core"/>
</dbReference>
<dbReference type="GO" id="GO:0005737">
    <property type="term" value="C:cytoplasm"/>
    <property type="evidence" value="ECO:0007669"/>
    <property type="project" value="InterPro"/>
</dbReference>
<comment type="caution">
    <text evidence="7">The sequence shown here is derived from an EMBL/GenBank/DDBJ whole genome shotgun (WGS) entry which is preliminary data.</text>
</comment>
<dbReference type="NCBIfam" id="TIGR03696">
    <property type="entry name" value="Rhs_assc_core"/>
    <property type="match status" value="1"/>
</dbReference>
<organism evidence="7 8">
    <name type="scientific">Filimonas zeae</name>
    <dbReference type="NCBI Taxonomy" id="1737353"/>
    <lineage>
        <taxon>Bacteria</taxon>
        <taxon>Pseudomonadati</taxon>
        <taxon>Bacteroidota</taxon>
        <taxon>Chitinophagia</taxon>
        <taxon>Chitinophagales</taxon>
        <taxon>Chitinophagaceae</taxon>
        <taxon>Filimonas</taxon>
    </lineage>
</organism>
<feature type="domain" description="Teneurin-like YD-shell" evidence="6">
    <location>
        <begin position="1234"/>
        <end position="1370"/>
    </location>
</feature>
<dbReference type="SUPFAM" id="SSF69318">
    <property type="entry name" value="Integrin alpha N-terminal domain"/>
    <property type="match status" value="2"/>
</dbReference>
<proteinExistence type="predicted"/>
<evidence type="ECO:0000256" key="2">
    <source>
        <dbReference type="ARBA" id="ARBA00022525"/>
    </source>
</evidence>
<keyword evidence="2" id="KW-0964">Secreted</keyword>
<gene>
    <name evidence="7" type="ORF">GCM10011379_19320</name>
</gene>
<reference evidence="7" key="2">
    <citation type="submission" date="2020-09" db="EMBL/GenBank/DDBJ databases">
        <authorList>
            <person name="Sun Q."/>
            <person name="Zhou Y."/>
        </authorList>
    </citation>
    <scope>NUCLEOTIDE SEQUENCE</scope>
    <source>
        <strain evidence="7">CGMCC 1.15290</strain>
    </source>
</reference>
<sequence length="2150" mass="238925">MKICRLLFCAFILQFYAFYPAAAQKNDTLVGVIDDAFDVNPLGTYNHIIPLNIPPGVNGLVPSLNLVYDSRQGMSELGYGWSLSGLSTITRSGNNFAQHGRVNGIRFNAKDAFLLDGQFLSCVEKVNGSANSVYRTENESFAIIRAIGAIPYSQASPEYFVVKYPGGLTYYYGLSTQSRQAVSPHPGKTEVLEWHISKIEDNYNNYIEFEYSLQSGNTIRVESISYTGNTKAGLRPASKILFNYEDGAAKVKANVSFLAGSSFEKPDRLSSIQMQTNGRNTRCYFFEFDPGTHQHLVQIKECSDVMGKSCIPATTIQWNRDSALQYAGAETINYPEALGANTFLKDLNADGEKEFIKVSNEKVGGKDSVSLHIYARKGSVFALQKSVRIAGGPFFNVNDILFPDLNGDHLADIVSATLVFVNKSTLSDFHFMMDTCFPCNGALFNPYRERKVVDMNGDGRDEIMINASLSVNYRFEFYGLNDQHKFTQLGSLAYSLPNVVRQLEGDFIASGKTGLLPLMKVSNMLAGPLFYADNTWPGNFNIEADTMTYVLPAVFTEAHVANMKFIDINGDGLSDLTIQMPYQPLQIWLFNGRNFTTATAIQPLPALPPATRTSFGYFTSTTFLQYLVARADNDVQVYDIIVTGAGSVDFVKSATPFKDVAGLKLFTDWDKVSFEDVNWDGMPDLIKRGASETRYVALTAHNNTVKLVKDGFGNVVTIQYTGLGDSAAYSCDFTPLRSNYFHYRGSFPIVRSISYSNGVLTDGEGLNTVQYRYKNLIAEKTGRGLAGFQTVTKRQKETAIELVHEYAYEFPLTGKLLNETRKQNNIPYFQQENTWSFQLYRKGSEYDEQADSSVTAKLLPVEATLLKNKFLQSKASDSRTALQLLTAFPDNIDYNVIKNDSSAITTAGAQRSAGVVLKSIRQFSLSQLTYCPLLSSSRISKYELDGQLISRVTVQNQFNRYGNTTRCDIDFGEGTVSTTEKTFVHFNANTTPDGTYIIGLPVTEVTYVRNQKINQQTAKRTIDCEYSKTTGALVKKIRQKADPQLRQLVEWKYDETGNVVLKKSYRDAGKPVVETFTYSEDRRFATGFTNAIGFVTTREYDDYTGRKLSETDANGFSMRFQFDKAGNLVKEIFPDGNFASYRYRLNDGDLHDKDKIAYWVATQSGKEQATIRCFDLKGRCAVSTFPLVDAEEDETGSRAKVAVKGQSYDRQGNLKNVIKPCYAYQQIEGDKVDIEEDTKQKKLSTVYEYDMLGRVTKVMNPDQSYSTIVYQANSKTETSFNGSKKTIIYDAKGQVIEIRDAAGHSLKYQYDLWGNLSKIVQPTGTIDISYDLIGRKTRVKDPNAGIIEYTYDEFDRLLTETTNGKRTIRLEYDALSRILRKITPEGVIEWSYDQSVKGKVDRIRDSNGNITTYGYDHLGRPVQQIQIINGVTYTYTFGYDSLSRVISKTYPSGLTVLSLYKNNARVGIKVQLPGSTVKEIWQADAISATGQLLHSRAGNGVVTTYSYDERNDLLNGIKAVSTGRNTPVTVQHLAYRFDGDYRITSKADSVFNIAEAYGYDVVGRLTQHSMHRNNTGSTWQFEYNLSGNLQQKGGTGVYQYDPAANQRVRYIYNNGNKTHEFSYDDYGNLIADKAKQLSLDYTYFNKPRHIETPVTQYDIGYGWDQSATNTVLKKDQHISRESVHPSADFEIIRSNGNTSRIHYLSGGGGLVAVVTITDSGSGSFTNIAYVHKDHLGSVYALTDSVGNPSIAYYYSPFGERQVLPSYKYNDTTSSIAKGYTGHEHLEAFGLLNANGRYYFPETGRFLSPDPFVEDPATLQSFNRYSYVLNNPVNNADPSGFWSIRKPFNFKKETRALNRGIKNIGRELGQATDKVSRFHQDIYNEGDRFLDKYGKQVVIIAAAATITYFTCGAGTAAFWGAVGKGALVGAGISGGMTAAQGGNFKEVMNASLNGAMNGAAGAAMFYSIGSGFEKLGKEGLNPELGFAGKTVAHGVGGGISSEISGGNFQQGFIETSIVHGLSPVNESLFGLHPDHKFARIAFSGSVGGIAAYASGGNVLSGVTTGSFSRWFNCEAHLPPTDNPLYQFLDPAYEAWKCDQKVINPGFRNSNLEFERGGGAMEWGDALFPIYEQWRMKDARKQESVPQQMKVH</sequence>
<dbReference type="Pfam" id="PF25023">
    <property type="entry name" value="TEN_YD-shell"/>
    <property type="match status" value="1"/>
</dbReference>
<evidence type="ECO:0000256" key="3">
    <source>
        <dbReference type="ARBA" id="ARBA00022737"/>
    </source>
</evidence>
<dbReference type="RefSeq" id="WP_188951828.1">
    <property type="nucleotide sequence ID" value="NZ_BMIB01000002.1"/>
</dbReference>
<dbReference type="Gene3D" id="2.180.10.10">
    <property type="entry name" value="RHS repeat-associated core"/>
    <property type="match status" value="2"/>
</dbReference>
<name>A0A917IVH4_9BACT</name>
<dbReference type="InterPro" id="IPR028994">
    <property type="entry name" value="Integrin_alpha_N"/>
</dbReference>
<keyword evidence="5" id="KW-0732">Signal</keyword>
<dbReference type="GO" id="GO:0005576">
    <property type="term" value="C:extracellular region"/>
    <property type="evidence" value="ECO:0007669"/>
    <property type="project" value="UniProtKB-SubCell"/>
</dbReference>
<evidence type="ECO:0000256" key="1">
    <source>
        <dbReference type="ARBA" id="ARBA00004613"/>
    </source>
</evidence>
<dbReference type="Pfam" id="PF03534">
    <property type="entry name" value="SpvB"/>
    <property type="match status" value="1"/>
</dbReference>
<evidence type="ECO:0000259" key="6">
    <source>
        <dbReference type="Pfam" id="PF25023"/>
    </source>
</evidence>
<protein>
    <recommendedName>
        <fullName evidence="6">Teneurin-like YD-shell domain-containing protein</fullName>
    </recommendedName>
</protein>
<feature type="signal peptide" evidence="5">
    <location>
        <begin position="1"/>
        <end position="22"/>
    </location>
</feature>
<keyword evidence="8" id="KW-1185">Reference proteome</keyword>
<dbReference type="PANTHER" id="PTHR32305">
    <property type="match status" value="1"/>
</dbReference>
<evidence type="ECO:0000256" key="5">
    <source>
        <dbReference type="SAM" id="SignalP"/>
    </source>
</evidence>
<feature type="chain" id="PRO_5037540781" description="Teneurin-like YD-shell domain-containing protein" evidence="5">
    <location>
        <begin position="23"/>
        <end position="2150"/>
    </location>
</feature>
<keyword evidence="4" id="KW-0843">Virulence</keyword>
<dbReference type="Proteomes" id="UP000627292">
    <property type="component" value="Unassembled WGS sequence"/>
</dbReference>
<keyword evidence="3" id="KW-0677">Repeat</keyword>
<evidence type="ECO:0000313" key="8">
    <source>
        <dbReference type="Proteomes" id="UP000627292"/>
    </source>
</evidence>
<dbReference type="InterPro" id="IPR006530">
    <property type="entry name" value="YD"/>
</dbReference>